<feature type="compositionally biased region" description="Basic residues" evidence="1">
    <location>
        <begin position="931"/>
        <end position="943"/>
    </location>
</feature>
<feature type="region of interest" description="Disordered" evidence="1">
    <location>
        <begin position="332"/>
        <end position="379"/>
    </location>
</feature>
<feature type="region of interest" description="Disordered" evidence="1">
    <location>
        <begin position="975"/>
        <end position="1003"/>
    </location>
</feature>
<reference evidence="3" key="1">
    <citation type="submission" date="2025-08" db="UniProtKB">
        <authorList>
            <consortium name="RefSeq"/>
        </authorList>
    </citation>
    <scope>IDENTIFICATION</scope>
</reference>
<gene>
    <name evidence="3" type="primary">LOC105032239</name>
</gene>
<dbReference type="GeneID" id="105032239"/>
<dbReference type="PANTHER" id="PTHR33167:SF4">
    <property type="entry name" value="TRANSCRIPTION FACTOR, PUTATIVE (DUF863)-RELATED"/>
    <property type="match status" value="1"/>
</dbReference>
<protein>
    <submittedName>
        <fullName evidence="3">Uncharacterized protein LOC105032239 isoform X1</fullName>
    </submittedName>
</protein>
<dbReference type="PANTHER" id="PTHR33167">
    <property type="entry name" value="TRANSCRIPTION FACTOR, PUTATIVE (DUF863)-RELATED"/>
    <property type="match status" value="1"/>
</dbReference>
<dbReference type="KEGG" id="egu:105032239"/>
<keyword evidence="2" id="KW-1185">Reference proteome</keyword>
<dbReference type="Pfam" id="PF05904">
    <property type="entry name" value="DUF863"/>
    <property type="match status" value="2"/>
</dbReference>
<dbReference type="OrthoDB" id="630817at2759"/>
<evidence type="ECO:0000313" key="2">
    <source>
        <dbReference type="Proteomes" id="UP000504607"/>
    </source>
</evidence>
<feature type="region of interest" description="Disordered" evidence="1">
    <location>
        <begin position="151"/>
        <end position="183"/>
    </location>
</feature>
<dbReference type="Proteomes" id="UP000504607">
    <property type="component" value="Unplaced"/>
</dbReference>
<dbReference type="RefSeq" id="XP_010904923.1">
    <property type="nucleotide sequence ID" value="XM_010906621.3"/>
</dbReference>
<dbReference type="FunCoup" id="A0A6I9Q804">
    <property type="interactions" value="2133"/>
</dbReference>
<sequence>MIKRGYGRGMGAKVQCKSYIPGYHSMKDLNNDSNSSYSLYYEHKIFNGQIYNGFKMRPVNEYSEYDKEMLKRTMLEHEAVFRKQVFELHRLYRVQKYLMDELKRKQSCRYSAPAWASHSNTLSSQMPHEICGKTWQMPHQSLANTSYRRATVPDTDNKKPTLNFLKENEFSPENGGSLDKRPLDPELKRFPKKMFDLHLPAEVYIDSEDAERTEKEIVADSHVRVADTLNKVHGVDPESNVKLTLVTGDDDSSREGSWKSYLHSRGGHSIHCLADLNEPIKDLDGKGAAGTVSNGLRTQHKEVQGHLLPMKLRTNFVRGDFFMDGYRNEGSCSNSLNTDKQESRQEWQPLDDDAGRSRSNLNSFNSGSRNEKYPMSSESIQLKLKKAHETHLPDQNKTNRWFREKTSQSIEISGRIPHLVCSNQSAVTYPQLTGPLSVVSQSACSTAASPQASSWRKPGHSIRHIPIAVQALPCFNGSVMMNSQKSSNAQQPSNASGKLQCNGKLTSHSHVGSKSSFPNGLRHGLQLDSESSTYSLLPSVILDQPDPNSNGDISACQSSGSLEVRKRFKEGIDNKSGRDVNLNRSIMNGILDDLTAKQDLAGKHDGSSEGLPWLKTKSACNGSSDKELCAPQMELGFKKDYSQLISRCENMTPEFASRTDREKGSSLCVPQHSLSPFQIKETKINRHEAFDGPNSKRIPVFPLLDKSQQSTNYSPVSCYRQSLADDVKFSEKGKGTRNHSLGKGGIINLNCATGGEEAPSSLSLTGVAAKLACNIDLETPIGAWEEGSVCSQGKITWMNHLEKPVEMSLSKDGSQETEFSHDIPRGVAAEIIISMSLDVSAHSDGIAFCLSAPASCDSLRWFADVVLSSAGSGVPKGRDGGSEHSDDGMDSFESLTLKLEAMKEDEYMCRSWVQEKPKNEEAGTAPLLLTKPRRGQARKRRQRKDFQKDILPGLASLSRLEVAEDLQILGGLMRASGKPWQTGSARQSTGRNGQTRGRKRPRSLAVTVEEVHVSHLPTQPTYTELQLGGTSMMGWGRTTRRCRRQRFPLANASAPQK</sequence>
<proteinExistence type="predicted"/>
<feature type="compositionally biased region" description="Polar residues" evidence="1">
    <location>
        <begin position="483"/>
        <end position="518"/>
    </location>
</feature>
<feature type="region of interest" description="Disordered" evidence="1">
    <location>
        <begin position="923"/>
        <end position="944"/>
    </location>
</feature>
<evidence type="ECO:0000256" key="1">
    <source>
        <dbReference type="SAM" id="MobiDB-lite"/>
    </source>
</evidence>
<accession>A0A6I9Q804</accession>
<organism evidence="2 3">
    <name type="scientific">Elaeis guineensis var. tenera</name>
    <name type="common">Oil palm</name>
    <dbReference type="NCBI Taxonomy" id="51953"/>
    <lineage>
        <taxon>Eukaryota</taxon>
        <taxon>Viridiplantae</taxon>
        <taxon>Streptophyta</taxon>
        <taxon>Embryophyta</taxon>
        <taxon>Tracheophyta</taxon>
        <taxon>Spermatophyta</taxon>
        <taxon>Magnoliopsida</taxon>
        <taxon>Liliopsida</taxon>
        <taxon>Arecaceae</taxon>
        <taxon>Arecoideae</taxon>
        <taxon>Cocoseae</taxon>
        <taxon>Elaeidinae</taxon>
        <taxon>Elaeis</taxon>
    </lineage>
</organism>
<dbReference type="InParanoid" id="A0A6I9Q804"/>
<dbReference type="InterPro" id="IPR008581">
    <property type="entry name" value="DUF863_pln"/>
</dbReference>
<feature type="region of interest" description="Disordered" evidence="1">
    <location>
        <begin position="483"/>
        <end position="519"/>
    </location>
</feature>
<feature type="compositionally biased region" description="Polar residues" evidence="1">
    <location>
        <begin position="979"/>
        <end position="995"/>
    </location>
</feature>
<dbReference type="AlphaFoldDB" id="A0A6I9Q804"/>
<name>A0A6I9Q804_ELAGV</name>
<evidence type="ECO:0000313" key="3">
    <source>
        <dbReference type="RefSeq" id="XP_010904923.1"/>
    </source>
</evidence>
<feature type="compositionally biased region" description="Polar residues" evidence="1">
    <location>
        <begin position="357"/>
        <end position="368"/>
    </location>
</feature>